<proteinExistence type="predicted"/>
<keyword evidence="2" id="KW-1185">Reference proteome</keyword>
<dbReference type="AlphaFoldDB" id="A0ABD3X7B1"/>
<reference evidence="1 2" key="1">
    <citation type="submission" date="2024-11" db="EMBL/GenBank/DDBJ databases">
        <title>Chromosome-level genome assembly of the freshwater bivalve Anodonta woodiana.</title>
        <authorList>
            <person name="Chen X."/>
        </authorList>
    </citation>
    <scope>NUCLEOTIDE SEQUENCE [LARGE SCALE GENOMIC DNA]</scope>
    <source>
        <strain evidence="1">MN2024</strain>
        <tissue evidence="1">Gills</tissue>
    </source>
</reference>
<accession>A0ABD3X7B1</accession>
<evidence type="ECO:0000313" key="2">
    <source>
        <dbReference type="Proteomes" id="UP001634394"/>
    </source>
</evidence>
<gene>
    <name evidence="1" type="ORF">ACJMK2_032991</name>
</gene>
<dbReference type="Proteomes" id="UP001634394">
    <property type="component" value="Unassembled WGS sequence"/>
</dbReference>
<dbReference type="EMBL" id="JBJQND010000004">
    <property type="protein sequence ID" value="KAL3880780.1"/>
    <property type="molecule type" value="Genomic_DNA"/>
</dbReference>
<protein>
    <submittedName>
        <fullName evidence="1">Uncharacterized protein</fullName>
    </submittedName>
</protein>
<sequence>FCQQTGAGVNGVPGAAALSRVVLGRAVVFECAITRLQTSAVHFVLGNQFSGKYVAVSAQ</sequence>
<organism evidence="1 2">
    <name type="scientific">Sinanodonta woodiana</name>
    <name type="common">Chinese pond mussel</name>
    <name type="synonym">Anodonta woodiana</name>
    <dbReference type="NCBI Taxonomy" id="1069815"/>
    <lineage>
        <taxon>Eukaryota</taxon>
        <taxon>Metazoa</taxon>
        <taxon>Spiralia</taxon>
        <taxon>Lophotrochozoa</taxon>
        <taxon>Mollusca</taxon>
        <taxon>Bivalvia</taxon>
        <taxon>Autobranchia</taxon>
        <taxon>Heteroconchia</taxon>
        <taxon>Palaeoheterodonta</taxon>
        <taxon>Unionida</taxon>
        <taxon>Unionoidea</taxon>
        <taxon>Unionidae</taxon>
        <taxon>Unioninae</taxon>
        <taxon>Sinanodonta</taxon>
    </lineage>
</organism>
<comment type="caution">
    <text evidence="1">The sequence shown here is derived from an EMBL/GenBank/DDBJ whole genome shotgun (WGS) entry which is preliminary data.</text>
</comment>
<feature type="non-terminal residue" evidence="1">
    <location>
        <position position="1"/>
    </location>
</feature>
<feature type="non-terminal residue" evidence="1">
    <location>
        <position position="59"/>
    </location>
</feature>
<name>A0ABD3X7B1_SINWO</name>
<evidence type="ECO:0000313" key="1">
    <source>
        <dbReference type="EMBL" id="KAL3880780.1"/>
    </source>
</evidence>